<comment type="caution">
    <text evidence="2">The sequence shown here is derived from an EMBL/GenBank/DDBJ whole genome shotgun (WGS) entry which is preliminary data.</text>
</comment>
<evidence type="ECO:0000313" key="2">
    <source>
        <dbReference type="EMBL" id="TCO54088.1"/>
    </source>
</evidence>
<dbReference type="EMBL" id="SLWS01000009">
    <property type="protein sequence ID" value="TCO54088.1"/>
    <property type="molecule type" value="Genomic_DNA"/>
</dbReference>
<keyword evidence="3" id="KW-1185">Reference proteome</keyword>
<evidence type="ECO:0000256" key="1">
    <source>
        <dbReference type="SAM" id="MobiDB-lite"/>
    </source>
</evidence>
<name>A0A4R2JBK8_9PSEU</name>
<dbReference type="AlphaFoldDB" id="A0A4R2JBK8"/>
<feature type="region of interest" description="Disordered" evidence="1">
    <location>
        <begin position="1"/>
        <end position="20"/>
    </location>
</feature>
<evidence type="ECO:0000313" key="3">
    <source>
        <dbReference type="Proteomes" id="UP000295680"/>
    </source>
</evidence>
<dbReference type="Proteomes" id="UP000295680">
    <property type="component" value="Unassembled WGS sequence"/>
</dbReference>
<sequence>MRHVHSTSDQQAEAAPGARVREQGASIELLQNSAGNQAVSRLLSSAGRNVATAVLPGGVARAVEDQGSAGTDLFVPTPISIAPAGPDPSPMPLNDEGLIDGEWQSEVAATVFVNAGKAGTGVVNWAGGNGGTTPNIGSFTAVAPVIETRPAGDAGTARAWVRAGTGTVTVSRKYFGVPVGANATYFITAAAAARIDTHEQNHIAHSKTAHDAHVKPLEDRVKARTGEAKALSAGADEAAAKTALETELKWNDSLTAFRNQDNTDNLPGGTVDTADAASAGWYHDLGPKTVAGVNYDHFVDV</sequence>
<gene>
    <name evidence="2" type="ORF">EV192_10968</name>
</gene>
<reference evidence="2 3" key="1">
    <citation type="submission" date="2019-03" db="EMBL/GenBank/DDBJ databases">
        <title>Genomic Encyclopedia of Type Strains, Phase IV (KMG-IV): sequencing the most valuable type-strain genomes for metagenomic binning, comparative biology and taxonomic classification.</title>
        <authorList>
            <person name="Goeker M."/>
        </authorList>
    </citation>
    <scope>NUCLEOTIDE SEQUENCE [LARGE SCALE GENOMIC DNA]</scope>
    <source>
        <strain evidence="2 3">DSM 45934</strain>
    </source>
</reference>
<organism evidence="2 3">
    <name type="scientific">Actinocrispum wychmicini</name>
    <dbReference type="NCBI Taxonomy" id="1213861"/>
    <lineage>
        <taxon>Bacteria</taxon>
        <taxon>Bacillati</taxon>
        <taxon>Actinomycetota</taxon>
        <taxon>Actinomycetes</taxon>
        <taxon>Pseudonocardiales</taxon>
        <taxon>Pseudonocardiaceae</taxon>
        <taxon>Actinocrispum</taxon>
    </lineage>
</organism>
<protein>
    <submittedName>
        <fullName evidence="2">Uncharacterized protein</fullName>
    </submittedName>
</protein>
<accession>A0A4R2JBK8</accession>
<proteinExistence type="predicted"/>